<comment type="caution">
    <text evidence="1">The sequence shown here is derived from an EMBL/GenBank/DDBJ whole genome shotgun (WGS) entry which is preliminary data.</text>
</comment>
<evidence type="ECO:0000313" key="2">
    <source>
        <dbReference type="Proteomes" id="UP000809349"/>
    </source>
</evidence>
<protein>
    <submittedName>
        <fullName evidence="1">Uncharacterized protein</fullName>
    </submittedName>
</protein>
<accession>A0ABS7SRB3</accession>
<name>A0ABS7SRB3_9BURK</name>
<dbReference type="EMBL" id="JAFBIL020000005">
    <property type="protein sequence ID" value="MBZ2208493.1"/>
    <property type="molecule type" value="Genomic_DNA"/>
</dbReference>
<dbReference type="Proteomes" id="UP000809349">
    <property type="component" value="Unassembled WGS sequence"/>
</dbReference>
<organism evidence="1 2">
    <name type="scientific">Massilia soli</name>
    <dbReference type="NCBI Taxonomy" id="2792854"/>
    <lineage>
        <taxon>Bacteria</taxon>
        <taxon>Pseudomonadati</taxon>
        <taxon>Pseudomonadota</taxon>
        <taxon>Betaproteobacteria</taxon>
        <taxon>Burkholderiales</taxon>
        <taxon>Oxalobacteraceae</taxon>
        <taxon>Telluria group</taxon>
        <taxon>Massilia</taxon>
    </lineage>
</organism>
<proteinExistence type="predicted"/>
<evidence type="ECO:0000313" key="1">
    <source>
        <dbReference type="EMBL" id="MBZ2208493.1"/>
    </source>
</evidence>
<reference evidence="1 2" key="1">
    <citation type="submission" date="2021-01" db="EMBL/GenBank/DDBJ databases">
        <authorList>
            <person name="Ruan W."/>
            <person name="Khan S.A."/>
            <person name="Jeon C.O."/>
        </authorList>
    </citation>
    <scope>NUCLEOTIDE SEQUENCE [LARGE SCALE GENOMIC DNA]</scope>
    <source>
        <strain evidence="1 2">R798</strain>
    </source>
</reference>
<sequence length="66" mass="7278">MSPQYYKDMIVRAVEDKSPETLDSLAEHLRNAEKAHSILRAKGYGMQGSTIEATAALVPNARIGFE</sequence>
<gene>
    <name evidence="1" type="ORF">I4X03_014605</name>
</gene>
<keyword evidence="2" id="KW-1185">Reference proteome</keyword>
<dbReference type="RefSeq" id="WP_223468973.1">
    <property type="nucleotide sequence ID" value="NZ_JAFBIL020000005.1"/>
</dbReference>
<reference evidence="1 2" key="2">
    <citation type="submission" date="2021-08" db="EMBL/GenBank/DDBJ databases">
        <title>Massilia sp. R798.</title>
        <authorList>
            <person name="Baek J.H."/>
            <person name="Jung H.S."/>
            <person name="Kim K.R."/>
            <person name="Jeon C.O."/>
        </authorList>
    </citation>
    <scope>NUCLEOTIDE SEQUENCE [LARGE SCALE GENOMIC DNA]</scope>
    <source>
        <strain evidence="1 2">R798</strain>
    </source>
</reference>